<sequence length="209" mass="22053">MAKTTMGFNNLQHVQIQWGEMSAPWREGGMWVIGGRSGQNVVALDIKSGDSGKTLTGTMTYAGEAPIGFRAVLARTNTYLVENQLGGGAAHWHPGGTWILGGRDQPVVAVDIFSSDSGKTLNGDMTYAGEHPVGFEGISTAGNNYSVQIQWGGSSSPWHPGGVWLLGCRAGQSIVELNVTSGDKGNTFNGTMTYYGEGPIGFRATALPQ</sequence>
<feature type="domain" description="OAA-family lectin sugar binding" evidence="4">
    <location>
        <begin position="143"/>
        <end position="206"/>
    </location>
</feature>
<dbReference type="EMBL" id="CADIKH010000024">
    <property type="protein sequence ID" value="CAB3764515.1"/>
    <property type="molecule type" value="Genomic_DNA"/>
</dbReference>
<protein>
    <submittedName>
        <fullName evidence="5">Myxobacterial hemagglutinin</fullName>
    </submittedName>
</protein>
<gene>
    <name evidence="5" type="primary">mbhA</name>
    <name evidence="5" type="ORF">LMG29542_04914</name>
</gene>
<evidence type="ECO:0000256" key="1">
    <source>
        <dbReference type="ARBA" id="ARBA00008512"/>
    </source>
</evidence>
<proteinExistence type="inferred from homology"/>
<dbReference type="AlphaFoldDB" id="A0A6J5EHM3"/>
<reference evidence="5 6" key="1">
    <citation type="submission" date="2020-04" db="EMBL/GenBank/DDBJ databases">
        <authorList>
            <person name="De Canck E."/>
        </authorList>
    </citation>
    <scope>NUCLEOTIDE SEQUENCE [LARGE SCALE GENOMIC DNA]</scope>
    <source>
        <strain evidence="5 6">LMG 29542</strain>
    </source>
</reference>
<name>A0A6J5EHM3_9BURK</name>
<dbReference type="Pfam" id="PF17882">
    <property type="entry name" value="SBD"/>
    <property type="match status" value="3"/>
</dbReference>
<evidence type="ECO:0000256" key="2">
    <source>
        <dbReference type="ARBA" id="ARBA00022734"/>
    </source>
</evidence>
<keyword evidence="2" id="KW-0430">Lectin</keyword>
<accession>A0A6J5EHM3</accession>
<dbReference type="InterPro" id="IPR040964">
    <property type="entry name" value="SBD"/>
</dbReference>
<dbReference type="InterPro" id="IPR053726">
    <property type="entry name" value="Bacterial_Lectin_Domain_sf"/>
</dbReference>
<evidence type="ECO:0000256" key="3">
    <source>
        <dbReference type="ARBA" id="ARBA00022737"/>
    </source>
</evidence>
<organism evidence="5 6">
    <name type="scientific">Paraburkholderia humisilvae</name>
    <dbReference type="NCBI Taxonomy" id="627669"/>
    <lineage>
        <taxon>Bacteria</taxon>
        <taxon>Pseudomonadati</taxon>
        <taxon>Pseudomonadota</taxon>
        <taxon>Betaproteobacteria</taxon>
        <taxon>Burkholderiales</taxon>
        <taxon>Burkholderiaceae</taxon>
        <taxon>Paraburkholderia</taxon>
    </lineage>
</organism>
<evidence type="ECO:0000259" key="4">
    <source>
        <dbReference type="Pfam" id="PF17882"/>
    </source>
</evidence>
<dbReference type="RefSeq" id="WP_175229014.1">
    <property type="nucleotide sequence ID" value="NZ_CADIKH010000024.1"/>
</dbReference>
<keyword evidence="3" id="KW-0677">Repeat</keyword>
<dbReference type="GO" id="GO:0030246">
    <property type="term" value="F:carbohydrate binding"/>
    <property type="evidence" value="ECO:0007669"/>
    <property type="project" value="UniProtKB-KW"/>
</dbReference>
<keyword evidence="6" id="KW-1185">Reference proteome</keyword>
<dbReference type="Gene3D" id="2.40.128.450">
    <property type="match status" value="2"/>
</dbReference>
<feature type="domain" description="OAA-family lectin sugar binding" evidence="4">
    <location>
        <begin position="77"/>
        <end position="137"/>
    </location>
</feature>
<comment type="similarity">
    <text evidence="1">Belongs to the bacterial lectin family.</text>
</comment>
<feature type="domain" description="OAA-family lectin sugar binding" evidence="4">
    <location>
        <begin position="13"/>
        <end position="73"/>
    </location>
</feature>
<evidence type="ECO:0000313" key="6">
    <source>
        <dbReference type="Proteomes" id="UP000494363"/>
    </source>
</evidence>
<evidence type="ECO:0000313" key="5">
    <source>
        <dbReference type="EMBL" id="CAB3764515.1"/>
    </source>
</evidence>
<dbReference type="Proteomes" id="UP000494363">
    <property type="component" value="Unassembled WGS sequence"/>
</dbReference>